<dbReference type="EMBL" id="BK015930">
    <property type="protein sequence ID" value="DAF85747.1"/>
    <property type="molecule type" value="Genomic_DNA"/>
</dbReference>
<proteinExistence type="predicted"/>
<organism evidence="1">
    <name type="scientific">Siphoviridae sp. ctWT735</name>
    <dbReference type="NCBI Taxonomy" id="2825538"/>
    <lineage>
        <taxon>Viruses</taxon>
        <taxon>Duplodnaviria</taxon>
        <taxon>Heunggongvirae</taxon>
        <taxon>Uroviricota</taxon>
        <taxon>Caudoviricetes</taxon>
    </lineage>
</organism>
<name>A0A8S5TU78_9CAUD</name>
<reference evidence="1" key="1">
    <citation type="journal article" date="2021" name="Proc. Natl. Acad. Sci. U.S.A.">
        <title>A Catalog of Tens of Thousands of Viruses from Human Metagenomes Reveals Hidden Associations with Chronic Diseases.</title>
        <authorList>
            <person name="Tisza M.J."/>
            <person name="Buck C.B."/>
        </authorList>
    </citation>
    <scope>NUCLEOTIDE SEQUENCE</scope>
    <source>
        <strain evidence="1">CtWT735</strain>
    </source>
</reference>
<accession>A0A8S5TU78</accession>
<protein>
    <submittedName>
        <fullName evidence="1">Uncharacterized protein</fullName>
    </submittedName>
</protein>
<evidence type="ECO:0000313" key="1">
    <source>
        <dbReference type="EMBL" id="DAF85747.1"/>
    </source>
</evidence>
<sequence length="68" mass="7538">MNFNDGKIIENPCDKCKNFDFCKYAMASQEALSNLKIGDGNGPFSIIVSCRYRSSPMCGSLRGTNTNY</sequence>